<keyword evidence="1" id="KW-0472">Membrane</keyword>
<comment type="caution">
    <text evidence="2">The sequence shown here is derived from an EMBL/GenBank/DDBJ whole genome shotgun (WGS) entry which is preliminary data.</text>
</comment>
<organism evidence="2 3">
    <name type="scientific">Hepatospora eriocheir</name>
    <dbReference type="NCBI Taxonomy" id="1081669"/>
    <lineage>
        <taxon>Eukaryota</taxon>
        <taxon>Fungi</taxon>
        <taxon>Fungi incertae sedis</taxon>
        <taxon>Microsporidia</taxon>
        <taxon>Hepatosporidae</taxon>
        <taxon>Hepatospora</taxon>
    </lineage>
</organism>
<evidence type="ECO:0000313" key="3">
    <source>
        <dbReference type="Proteomes" id="UP000192501"/>
    </source>
</evidence>
<sequence>MNTLNISLSLITNINKINAIDTEEDIHFNNYMDELFSVCEDNLGSKYEALVDDLKEYLNSLVKKQYECKIDEATLRSYFDNFMSGNIETRNKNIIDFLNKRRKGKYLSEKRIDNLIFYKDNLFEFVLVIFYKCNELKIDSKYYYEEKETFERIKYKFYLNLRELKDMKEVIELRKLYLKIWDRYYEKKESGEVQNRNQYLNETKNLDLGKYNSLDLLLIMLQDLYLNIIHSSKDIKKYKQEKEKKERKEIIIAMSFMSLIVGILWKCYFQ</sequence>
<reference evidence="2 3" key="1">
    <citation type="journal article" date="2017" name="Environ. Microbiol.">
        <title>Decay of the glycolytic pathway and adaptation to intranuclear parasitism within Enterocytozoonidae microsporidia.</title>
        <authorList>
            <person name="Wiredu Boakye D."/>
            <person name="Jaroenlak P."/>
            <person name="Prachumwat A."/>
            <person name="Williams T.A."/>
            <person name="Bateman K.S."/>
            <person name="Itsathitphaisarn O."/>
            <person name="Sritunyalucksana K."/>
            <person name="Paszkiewicz K.H."/>
            <person name="Moore K.A."/>
            <person name="Stentiford G.D."/>
            <person name="Williams B.A."/>
        </authorList>
    </citation>
    <scope>NUCLEOTIDE SEQUENCE [LARGE SCALE GENOMIC DNA]</scope>
    <source>
        <strain evidence="3">canceri</strain>
    </source>
</reference>
<dbReference type="VEuPathDB" id="MicrosporidiaDB:HERIO_1749"/>
<dbReference type="AlphaFoldDB" id="A0A1X0QG22"/>
<keyword evidence="1" id="KW-0812">Transmembrane</keyword>
<dbReference type="VEuPathDB" id="MicrosporidiaDB:A0H76_2206"/>
<keyword evidence="1" id="KW-1133">Transmembrane helix</keyword>
<accession>A0A1X0QG22</accession>
<dbReference type="Proteomes" id="UP000192501">
    <property type="component" value="Unassembled WGS sequence"/>
</dbReference>
<proteinExistence type="predicted"/>
<evidence type="ECO:0000256" key="1">
    <source>
        <dbReference type="SAM" id="Phobius"/>
    </source>
</evidence>
<evidence type="ECO:0000313" key="2">
    <source>
        <dbReference type="EMBL" id="ORD98605.1"/>
    </source>
</evidence>
<feature type="transmembrane region" description="Helical" evidence="1">
    <location>
        <begin position="250"/>
        <end position="268"/>
    </location>
</feature>
<protein>
    <submittedName>
        <fullName evidence="2">Uncharacterized protein</fullName>
    </submittedName>
</protein>
<dbReference type="EMBL" id="LTAI01000561">
    <property type="protein sequence ID" value="ORD98605.1"/>
    <property type="molecule type" value="Genomic_DNA"/>
</dbReference>
<gene>
    <name evidence="2" type="ORF">A0H76_2206</name>
</gene>
<name>A0A1X0QG22_9MICR</name>